<dbReference type="GO" id="GO:0009252">
    <property type="term" value="P:peptidoglycan biosynthetic process"/>
    <property type="evidence" value="ECO:0007669"/>
    <property type="project" value="UniProtKB-KW"/>
</dbReference>
<dbReference type="PANTHER" id="PTHR43584">
    <property type="entry name" value="NUCLEOTIDYL TRANSFERASE"/>
    <property type="match status" value="1"/>
</dbReference>
<gene>
    <name evidence="13" type="ORF">S01H1_60105</name>
</gene>
<keyword evidence="9" id="KW-0573">Peptidoglycan synthesis</keyword>
<dbReference type="EC" id="2.7.7.23" evidence="2"/>
<dbReference type="Gene3D" id="2.160.10.10">
    <property type="entry name" value="Hexapeptide repeat proteins"/>
    <property type="match status" value="1"/>
</dbReference>
<sequence>IGGACHIGPNSIVSDSTIGDRCRVVASVVEGAVLESDVSVGPFSHLRSGTYLANGVYVGNFAEVKQSRLERGAKMGHFGYVGDAQVGDEVNIGAGTVTCNFDGVSKHRTIIDRGAFIGSDTMLVAPVRVGEGASTGAGSVVNRDVPPDTVAAGVPARIRRKPRRKRRVARERGT</sequence>
<evidence type="ECO:0000256" key="5">
    <source>
        <dbReference type="ARBA" id="ARBA00022695"/>
    </source>
</evidence>
<dbReference type="GO" id="GO:0071555">
    <property type="term" value="P:cell wall organization"/>
    <property type="evidence" value="ECO:0007669"/>
    <property type="project" value="UniProtKB-KW"/>
</dbReference>
<comment type="cofactor">
    <cofactor evidence="1">
        <name>Mg(2+)</name>
        <dbReference type="ChEBI" id="CHEBI:18420"/>
    </cofactor>
</comment>
<evidence type="ECO:0000256" key="8">
    <source>
        <dbReference type="ARBA" id="ARBA00022960"/>
    </source>
</evidence>
<keyword evidence="10" id="KW-0012">Acyltransferase</keyword>
<keyword evidence="8" id="KW-0133">Cell shape</keyword>
<dbReference type="PANTHER" id="PTHR43584:SF3">
    <property type="entry name" value="BIFUNCTIONAL PROTEIN GLMU"/>
    <property type="match status" value="1"/>
</dbReference>
<dbReference type="InterPro" id="IPR011004">
    <property type="entry name" value="Trimer_LpxA-like_sf"/>
</dbReference>
<keyword evidence="3" id="KW-0963">Cytoplasm</keyword>
<feature type="non-terminal residue" evidence="13">
    <location>
        <position position="1"/>
    </location>
</feature>
<keyword evidence="11" id="KW-0961">Cell wall biogenesis/degradation</keyword>
<evidence type="ECO:0000256" key="9">
    <source>
        <dbReference type="ARBA" id="ARBA00022984"/>
    </source>
</evidence>
<evidence type="ECO:0000313" key="13">
    <source>
        <dbReference type="EMBL" id="GAG17972.1"/>
    </source>
</evidence>
<dbReference type="SUPFAM" id="SSF51161">
    <property type="entry name" value="Trimeric LpxA-like enzymes"/>
    <property type="match status" value="1"/>
</dbReference>
<evidence type="ECO:0000256" key="12">
    <source>
        <dbReference type="ARBA" id="ARBA00048493"/>
    </source>
</evidence>
<evidence type="ECO:0000256" key="2">
    <source>
        <dbReference type="ARBA" id="ARBA00012457"/>
    </source>
</evidence>
<reference evidence="13" key="1">
    <citation type="journal article" date="2014" name="Front. Microbiol.">
        <title>High frequency of phylogenetically diverse reductive dehalogenase-homologous genes in deep subseafloor sedimentary metagenomes.</title>
        <authorList>
            <person name="Kawai M."/>
            <person name="Futagami T."/>
            <person name="Toyoda A."/>
            <person name="Takaki Y."/>
            <person name="Nishi S."/>
            <person name="Hori S."/>
            <person name="Arai W."/>
            <person name="Tsubouchi T."/>
            <person name="Morono Y."/>
            <person name="Uchiyama I."/>
            <person name="Ito T."/>
            <person name="Fujiyama A."/>
            <person name="Inagaki F."/>
            <person name="Takami H."/>
        </authorList>
    </citation>
    <scope>NUCLEOTIDE SEQUENCE</scope>
    <source>
        <strain evidence="13">Expedition CK06-06</strain>
    </source>
</reference>
<dbReference type="EMBL" id="BARS01039355">
    <property type="protein sequence ID" value="GAG17972.1"/>
    <property type="molecule type" value="Genomic_DNA"/>
</dbReference>
<evidence type="ECO:0000256" key="7">
    <source>
        <dbReference type="ARBA" id="ARBA00022842"/>
    </source>
</evidence>
<comment type="caution">
    <text evidence="13">The sequence shown here is derived from an EMBL/GenBank/DDBJ whole genome shotgun (WGS) entry which is preliminary data.</text>
</comment>
<proteinExistence type="predicted"/>
<evidence type="ECO:0000256" key="4">
    <source>
        <dbReference type="ARBA" id="ARBA00022679"/>
    </source>
</evidence>
<evidence type="ECO:0000256" key="6">
    <source>
        <dbReference type="ARBA" id="ARBA00022723"/>
    </source>
</evidence>
<keyword evidence="4" id="KW-0808">Transferase</keyword>
<evidence type="ECO:0000256" key="3">
    <source>
        <dbReference type="ARBA" id="ARBA00022490"/>
    </source>
</evidence>
<dbReference type="GO" id="GO:0046872">
    <property type="term" value="F:metal ion binding"/>
    <property type="evidence" value="ECO:0007669"/>
    <property type="project" value="UniProtKB-KW"/>
</dbReference>
<dbReference type="GO" id="GO:0008360">
    <property type="term" value="P:regulation of cell shape"/>
    <property type="evidence" value="ECO:0007669"/>
    <property type="project" value="UniProtKB-KW"/>
</dbReference>
<dbReference type="GO" id="GO:0016746">
    <property type="term" value="F:acyltransferase activity"/>
    <property type="evidence" value="ECO:0007669"/>
    <property type="project" value="UniProtKB-KW"/>
</dbReference>
<evidence type="ECO:0000256" key="11">
    <source>
        <dbReference type="ARBA" id="ARBA00023316"/>
    </source>
</evidence>
<evidence type="ECO:0000256" key="10">
    <source>
        <dbReference type="ARBA" id="ARBA00023315"/>
    </source>
</evidence>
<dbReference type="InterPro" id="IPR050065">
    <property type="entry name" value="GlmU-like"/>
</dbReference>
<keyword evidence="7" id="KW-0460">Magnesium</keyword>
<comment type="catalytic activity">
    <reaction evidence="12">
        <text>N-acetyl-alpha-D-glucosamine 1-phosphate + UTP + H(+) = UDP-N-acetyl-alpha-D-glucosamine + diphosphate</text>
        <dbReference type="Rhea" id="RHEA:13509"/>
        <dbReference type="ChEBI" id="CHEBI:15378"/>
        <dbReference type="ChEBI" id="CHEBI:33019"/>
        <dbReference type="ChEBI" id="CHEBI:46398"/>
        <dbReference type="ChEBI" id="CHEBI:57705"/>
        <dbReference type="ChEBI" id="CHEBI:57776"/>
        <dbReference type="EC" id="2.7.7.23"/>
    </reaction>
</comment>
<evidence type="ECO:0000256" key="1">
    <source>
        <dbReference type="ARBA" id="ARBA00001946"/>
    </source>
</evidence>
<name>X0W3V3_9ZZZZ</name>
<protein>
    <recommendedName>
        <fullName evidence="2">UDP-N-acetylglucosamine diphosphorylase</fullName>
        <ecNumber evidence="2">2.7.7.23</ecNumber>
    </recommendedName>
</protein>
<dbReference type="GO" id="GO:0003977">
    <property type="term" value="F:UDP-N-acetylglucosamine diphosphorylase activity"/>
    <property type="evidence" value="ECO:0007669"/>
    <property type="project" value="UniProtKB-EC"/>
</dbReference>
<organism evidence="13">
    <name type="scientific">marine sediment metagenome</name>
    <dbReference type="NCBI Taxonomy" id="412755"/>
    <lineage>
        <taxon>unclassified sequences</taxon>
        <taxon>metagenomes</taxon>
        <taxon>ecological metagenomes</taxon>
    </lineage>
</organism>
<keyword evidence="6" id="KW-0479">Metal-binding</keyword>
<accession>X0W3V3</accession>
<dbReference type="AlphaFoldDB" id="X0W3V3"/>
<keyword evidence="5" id="KW-0548">Nucleotidyltransferase</keyword>